<accession>A0AA50Q484</accession>
<dbReference type="InterPro" id="IPR021393">
    <property type="entry name" value="DUF3034"/>
</dbReference>
<dbReference type="Pfam" id="PF11231">
    <property type="entry name" value="DUF3034"/>
    <property type="match status" value="1"/>
</dbReference>
<organism evidence="1">
    <name type="scientific">Shewanella oncorhynchi</name>
    <dbReference type="NCBI Taxonomy" id="2726434"/>
    <lineage>
        <taxon>Bacteria</taxon>
        <taxon>Pseudomonadati</taxon>
        <taxon>Pseudomonadota</taxon>
        <taxon>Gammaproteobacteria</taxon>
        <taxon>Alteromonadales</taxon>
        <taxon>Shewanellaceae</taxon>
        <taxon>Shewanella</taxon>
    </lineage>
</organism>
<protein>
    <submittedName>
        <fullName evidence="1">DUF3034 family protein</fullName>
    </submittedName>
</protein>
<dbReference type="KEGG" id="sog:RA178_05840"/>
<sequence>MNISINALKLNSLTWTYVKALFCLFLLLGTVPTFAEGSRVVTTSGGTMIEGSAGGGIVPWAVINGYGSSGEWSATAMATGVYVDDFTLKVIGASLSFDNRFELSVARQTFDLDTMGGELGQDIFGVKYKLAGELLYTAMPQIALGAQYKRVDDFAIPQAVGARDDWGLDMYVAASKVFFDAIAGRNVLLNGTVRATKANQTGLLGFGTQANHDYQFVLEASAAVLLTDNVALGIEYRQKPDELAFAREDDWQDVFLAWFINKHLSVVTAYANLGSIAGFEEQRGWYLSVEGAL</sequence>
<dbReference type="GeneID" id="301338686"/>
<dbReference type="Proteomes" id="UP001236800">
    <property type="component" value="Chromosome"/>
</dbReference>
<gene>
    <name evidence="1" type="ORF">RA178_05840</name>
</gene>
<evidence type="ECO:0000313" key="1">
    <source>
        <dbReference type="EMBL" id="WMB74139.1"/>
    </source>
</evidence>
<proteinExistence type="predicted"/>
<dbReference type="AlphaFoldDB" id="A0AA50Q484"/>
<name>A0AA50Q484_9GAMM</name>
<reference evidence="1" key="1">
    <citation type="submission" date="2023-08" db="EMBL/GenBank/DDBJ databases">
        <title>Complete genome sequence of Shewanella oncorhynchi Z-P2, a siderophore putrebactin-producing bacterium.</title>
        <authorList>
            <person name="Zhang Y."/>
        </authorList>
    </citation>
    <scope>NUCLEOTIDE SEQUENCE</scope>
    <source>
        <strain evidence="1">Z-P2</strain>
    </source>
</reference>
<dbReference type="EMBL" id="CP132914">
    <property type="protein sequence ID" value="WMB74139.1"/>
    <property type="molecule type" value="Genomic_DNA"/>
</dbReference>
<dbReference type="RefSeq" id="WP_306684900.1">
    <property type="nucleotide sequence ID" value="NZ_CP132914.1"/>
</dbReference>